<dbReference type="GO" id="GO:0006355">
    <property type="term" value="P:regulation of DNA-templated transcription"/>
    <property type="evidence" value="ECO:0007669"/>
    <property type="project" value="InterPro"/>
</dbReference>
<protein>
    <submittedName>
        <fullName evidence="8">Two component system response regulator</fullName>
    </submittedName>
</protein>
<dbReference type="PROSITE" id="PS50110">
    <property type="entry name" value="RESPONSE_REGULATORY"/>
    <property type="match status" value="1"/>
</dbReference>
<dbReference type="InterPro" id="IPR001789">
    <property type="entry name" value="Sig_transdc_resp-reg_receiver"/>
</dbReference>
<dbReference type="GO" id="GO:0005829">
    <property type="term" value="C:cytosol"/>
    <property type="evidence" value="ECO:0007669"/>
    <property type="project" value="TreeGrafter"/>
</dbReference>
<reference evidence="8" key="1">
    <citation type="submission" date="2016-01" db="EMBL/GenBank/DDBJ databases">
        <authorList>
            <person name="Peeters C."/>
        </authorList>
    </citation>
    <scope>NUCLEOTIDE SEQUENCE [LARGE SCALE GENOMIC DNA]</scope>
    <source>
        <strain evidence="8">LMG 22940</strain>
    </source>
</reference>
<name>A0A158GAI9_9BURK</name>
<dbReference type="PANTHER" id="PTHR48111">
    <property type="entry name" value="REGULATOR OF RPOS"/>
    <property type="match status" value="1"/>
</dbReference>
<dbReference type="Gene3D" id="1.10.10.10">
    <property type="entry name" value="Winged helix-like DNA-binding domain superfamily/Winged helix DNA-binding domain"/>
    <property type="match status" value="1"/>
</dbReference>
<dbReference type="InterPro" id="IPR011006">
    <property type="entry name" value="CheY-like_superfamily"/>
</dbReference>
<dbReference type="Pfam" id="PF00072">
    <property type="entry name" value="Response_reg"/>
    <property type="match status" value="1"/>
</dbReference>
<evidence type="ECO:0000256" key="2">
    <source>
        <dbReference type="ARBA" id="ARBA00023012"/>
    </source>
</evidence>
<dbReference type="SUPFAM" id="SSF52172">
    <property type="entry name" value="CheY-like"/>
    <property type="match status" value="1"/>
</dbReference>
<gene>
    <name evidence="8" type="ORF">AWB68_01440</name>
</gene>
<dbReference type="InterPro" id="IPR039420">
    <property type="entry name" value="WalR-like"/>
</dbReference>
<evidence type="ECO:0000256" key="3">
    <source>
        <dbReference type="ARBA" id="ARBA00023125"/>
    </source>
</evidence>
<dbReference type="EMBL" id="FCON02000011">
    <property type="protein sequence ID" value="SAL29168.1"/>
    <property type="molecule type" value="Genomic_DNA"/>
</dbReference>
<dbReference type="GO" id="GO:0000976">
    <property type="term" value="F:transcription cis-regulatory region binding"/>
    <property type="evidence" value="ECO:0007669"/>
    <property type="project" value="TreeGrafter"/>
</dbReference>
<evidence type="ECO:0000313" key="8">
    <source>
        <dbReference type="EMBL" id="SAL29168.1"/>
    </source>
</evidence>
<feature type="domain" description="Response regulatory" evidence="6">
    <location>
        <begin position="50"/>
        <end position="165"/>
    </location>
</feature>
<dbReference type="Pfam" id="PF00486">
    <property type="entry name" value="Trans_reg_C"/>
    <property type="match status" value="1"/>
</dbReference>
<dbReference type="InterPro" id="IPR001867">
    <property type="entry name" value="OmpR/PhoB-type_DNA-bd"/>
</dbReference>
<proteinExistence type="predicted"/>
<evidence type="ECO:0000259" key="6">
    <source>
        <dbReference type="PROSITE" id="PS50110"/>
    </source>
</evidence>
<evidence type="ECO:0000313" key="9">
    <source>
        <dbReference type="Proteomes" id="UP000054770"/>
    </source>
</evidence>
<dbReference type="InterPro" id="IPR036388">
    <property type="entry name" value="WH-like_DNA-bd_sf"/>
</dbReference>
<keyword evidence="2" id="KW-0902">Two-component regulatory system</keyword>
<dbReference type="Gene3D" id="3.40.50.2300">
    <property type="match status" value="1"/>
</dbReference>
<dbReference type="CDD" id="cd00383">
    <property type="entry name" value="trans_reg_C"/>
    <property type="match status" value="1"/>
</dbReference>
<evidence type="ECO:0000256" key="5">
    <source>
        <dbReference type="PROSITE-ProRule" id="PRU01091"/>
    </source>
</evidence>
<keyword evidence="9" id="KW-1185">Reference proteome</keyword>
<accession>A0A158GAI9</accession>
<evidence type="ECO:0000256" key="1">
    <source>
        <dbReference type="ARBA" id="ARBA00022553"/>
    </source>
</evidence>
<evidence type="ECO:0000256" key="4">
    <source>
        <dbReference type="PROSITE-ProRule" id="PRU00169"/>
    </source>
</evidence>
<sequence length="292" mass="32391">MGRESALLHNSPLVQGPVKKCSWGPWRGSSAKADFSIATSLRLTGPDFMRVAVLQTDSTHRVLLGELVKRLGHTCLVFGDGLVLSKALSRSTVDMLILDWHSTGLCGLDLLNSVRSSFGERVPVLFVSADGAEHNIVRALTAGADDFLVHPVRAAEFGARVEALLRRAYPAQTSTSMEVGCYRFDSRQQTVTVRGKPVQLSGTQFRLAMLFFSNVGRVLSRDHIFAMVWGREFRETTRTIDSHVSRLRLALEIEPVNQFRLQPVYKSGYRLLHLYGDEDATEPVHTPDEIAA</sequence>
<dbReference type="GO" id="GO:0000156">
    <property type="term" value="F:phosphorelay response regulator activity"/>
    <property type="evidence" value="ECO:0007669"/>
    <property type="project" value="TreeGrafter"/>
</dbReference>
<dbReference type="SMART" id="SM00448">
    <property type="entry name" value="REC"/>
    <property type="match status" value="1"/>
</dbReference>
<keyword evidence="1 4" id="KW-0597">Phosphoprotein</keyword>
<organism evidence="8 9">
    <name type="scientific">Caballeronia choica</name>
    <dbReference type="NCBI Taxonomy" id="326476"/>
    <lineage>
        <taxon>Bacteria</taxon>
        <taxon>Pseudomonadati</taxon>
        <taxon>Pseudomonadota</taxon>
        <taxon>Betaproteobacteria</taxon>
        <taxon>Burkholderiales</taxon>
        <taxon>Burkholderiaceae</taxon>
        <taxon>Caballeronia</taxon>
    </lineage>
</organism>
<feature type="modified residue" description="4-aspartylphosphate" evidence="4">
    <location>
        <position position="99"/>
    </location>
</feature>
<feature type="domain" description="OmpR/PhoB-type" evidence="7">
    <location>
        <begin position="174"/>
        <end position="273"/>
    </location>
</feature>
<keyword evidence="3 5" id="KW-0238">DNA-binding</keyword>
<dbReference type="PANTHER" id="PTHR48111:SF40">
    <property type="entry name" value="PHOSPHATE REGULON TRANSCRIPTIONAL REGULATORY PROTEIN PHOB"/>
    <property type="match status" value="1"/>
</dbReference>
<dbReference type="AlphaFoldDB" id="A0A158GAI9"/>
<dbReference type="SMART" id="SM00862">
    <property type="entry name" value="Trans_reg_C"/>
    <property type="match status" value="1"/>
</dbReference>
<dbReference type="PROSITE" id="PS51755">
    <property type="entry name" value="OMPR_PHOB"/>
    <property type="match status" value="1"/>
</dbReference>
<comment type="caution">
    <text evidence="8">The sequence shown here is derived from an EMBL/GenBank/DDBJ whole genome shotgun (WGS) entry which is preliminary data.</text>
</comment>
<feature type="DNA-binding region" description="OmpR/PhoB-type" evidence="5">
    <location>
        <begin position="174"/>
        <end position="273"/>
    </location>
</feature>
<dbReference type="GO" id="GO:0032993">
    <property type="term" value="C:protein-DNA complex"/>
    <property type="evidence" value="ECO:0007669"/>
    <property type="project" value="TreeGrafter"/>
</dbReference>
<dbReference type="Proteomes" id="UP000054770">
    <property type="component" value="Unassembled WGS sequence"/>
</dbReference>
<evidence type="ECO:0000259" key="7">
    <source>
        <dbReference type="PROSITE" id="PS51755"/>
    </source>
</evidence>